<evidence type="ECO:0000256" key="3">
    <source>
        <dbReference type="SAM" id="SignalP"/>
    </source>
</evidence>
<evidence type="ECO:0000256" key="1">
    <source>
        <dbReference type="SAM" id="MobiDB-lite"/>
    </source>
</evidence>
<feature type="signal peptide" evidence="3">
    <location>
        <begin position="1"/>
        <end position="25"/>
    </location>
</feature>
<sequence>MTIVLVYRSSLVLCCLFMLNGETAGSPVTGEGTRKRSLKQGKTPPAHPPLVDYNFEDAEVLYYDIKYNGKKRYMGRTTKKPRYYFFQSETIEKHLEIYEGDMNDDDYYENSDDRVSLWSHVSYDILFVLVILLTAGATIVGKWLKNIEA</sequence>
<name>A0A1B6FDR2_9HEMI</name>
<accession>A0A1B6FDR2</accession>
<feature type="transmembrane region" description="Helical" evidence="2">
    <location>
        <begin position="125"/>
        <end position="144"/>
    </location>
</feature>
<evidence type="ECO:0000256" key="2">
    <source>
        <dbReference type="SAM" id="Phobius"/>
    </source>
</evidence>
<dbReference type="EMBL" id="GECZ01021448">
    <property type="protein sequence ID" value="JAS48321.1"/>
    <property type="molecule type" value="Transcribed_RNA"/>
</dbReference>
<keyword evidence="2" id="KW-0472">Membrane</keyword>
<keyword evidence="3" id="KW-0732">Signal</keyword>
<gene>
    <name evidence="4" type="ORF">g.13025</name>
</gene>
<evidence type="ECO:0000313" key="4">
    <source>
        <dbReference type="EMBL" id="JAS48321.1"/>
    </source>
</evidence>
<evidence type="ECO:0008006" key="5">
    <source>
        <dbReference type="Google" id="ProtNLM"/>
    </source>
</evidence>
<feature type="chain" id="PRO_5008582781" description="Secreted protein" evidence="3">
    <location>
        <begin position="26"/>
        <end position="149"/>
    </location>
</feature>
<protein>
    <recommendedName>
        <fullName evidence="5">Secreted protein</fullName>
    </recommendedName>
</protein>
<proteinExistence type="predicted"/>
<organism evidence="4">
    <name type="scientific">Cuerna arida</name>
    <dbReference type="NCBI Taxonomy" id="1464854"/>
    <lineage>
        <taxon>Eukaryota</taxon>
        <taxon>Metazoa</taxon>
        <taxon>Ecdysozoa</taxon>
        <taxon>Arthropoda</taxon>
        <taxon>Hexapoda</taxon>
        <taxon>Insecta</taxon>
        <taxon>Pterygota</taxon>
        <taxon>Neoptera</taxon>
        <taxon>Paraneoptera</taxon>
        <taxon>Hemiptera</taxon>
        <taxon>Auchenorrhyncha</taxon>
        <taxon>Membracoidea</taxon>
        <taxon>Cicadellidae</taxon>
        <taxon>Cicadellinae</taxon>
        <taxon>Proconiini</taxon>
        <taxon>Cuerna</taxon>
    </lineage>
</organism>
<reference evidence="4" key="1">
    <citation type="submission" date="2015-11" db="EMBL/GenBank/DDBJ databases">
        <title>De novo transcriptome assembly of four potential Pierce s Disease insect vectors from Arizona vineyards.</title>
        <authorList>
            <person name="Tassone E.E."/>
        </authorList>
    </citation>
    <scope>NUCLEOTIDE SEQUENCE</scope>
</reference>
<dbReference type="AlphaFoldDB" id="A0A1B6FDR2"/>
<feature type="region of interest" description="Disordered" evidence="1">
    <location>
        <begin position="27"/>
        <end position="46"/>
    </location>
</feature>
<keyword evidence="2" id="KW-0812">Transmembrane</keyword>
<keyword evidence="2" id="KW-1133">Transmembrane helix</keyword>